<protein>
    <submittedName>
        <fullName evidence="3">Uncharacterized protein</fullName>
    </submittedName>
</protein>
<comment type="caution">
    <text evidence="3">The sequence shown here is derived from an EMBL/GenBank/DDBJ whole genome shotgun (WGS) entry which is preliminary data.</text>
</comment>
<keyword evidence="2" id="KW-0812">Transmembrane</keyword>
<sequence>MRAKNLPSAGLHASFTNQQQIDGSVDEQKGRVHMTRRIARLAAAALLSGGMSLAAFGFSAGAAHAEPSSGTWCPGQPVPGGFTEVDWDWTVCHRYNLVHRGMPPQVVGMTAEDGWYGGHPHYRTVAGENTNATCQFLGCP</sequence>
<evidence type="ECO:0000313" key="4">
    <source>
        <dbReference type="Proteomes" id="UP000093898"/>
    </source>
</evidence>
<gene>
    <name evidence="3" type="ORF">A5630_08975</name>
</gene>
<feature type="transmembrane region" description="Helical" evidence="2">
    <location>
        <begin position="38"/>
        <end position="58"/>
    </location>
</feature>
<organism evidence="3 4">
    <name type="scientific">Mycolicibacterium mucogenicum</name>
    <name type="common">Mycobacterium mucogenicum</name>
    <dbReference type="NCBI Taxonomy" id="56689"/>
    <lineage>
        <taxon>Bacteria</taxon>
        <taxon>Bacillati</taxon>
        <taxon>Actinomycetota</taxon>
        <taxon>Actinomycetes</taxon>
        <taxon>Mycobacteriales</taxon>
        <taxon>Mycobacteriaceae</taxon>
        <taxon>Mycolicibacterium</taxon>
    </lineage>
</organism>
<name>A0A1A3GK85_MYCMU</name>
<dbReference type="EMBL" id="LZLC01000260">
    <property type="protein sequence ID" value="OBJ35723.1"/>
    <property type="molecule type" value="Genomic_DNA"/>
</dbReference>
<evidence type="ECO:0000256" key="1">
    <source>
        <dbReference type="SAM" id="MobiDB-lite"/>
    </source>
</evidence>
<evidence type="ECO:0000256" key="2">
    <source>
        <dbReference type="SAM" id="Phobius"/>
    </source>
</evidence>
<keyword evidence="2" id="KW-0472">Membrane</keyword>
<accession>A0A1A3GK85</accession>
<proteinExistence type="predicted"/>
<evidence type="ECO:0000313" key="3">
    <source>
        <dbReference type="EMBL" id="OBJ35723.1"/>
    </source>
</evidence>
<keyword evidence="2" id="KW-1133">Transmembrane helix</keyword>
<dbReference type="Proteomes" id="UP000093898">
    <property type="component" value="Unassembled WGS sequence"/>
</dbReference>
<dbReference type="AlphaFoldDB" id="A0A1A3GK85"/>
<feature type="region of interest" description="Disordered" evidence="1">
    <location>
        <begin position="1"/>
        <end position="27"/>
    </location>
</feature>
<reference evidence="4" key="1">
    <citation type="submission" date="2016-06" db="EMBL/GenBank/DDBJ databases">
        <authorList>
            <person name="Sutton G."/>
            <person name="Brinkac L."/>
            <person name="Sanka R."/>
            <person name="Adams M."/>
            <person name="Lau E."/>
            <person name="Garcia-Basteiro A."/>
            <person name="Lopez-Varela E."/>
            <person name="Palencia S."/>
        </authorList>
    </citation>
    <scope>NUCLEOTIDE SEQUENCE [LARGE SCALE GENOMIC DNA]</scope>
    <source>
        <strain evidence="4">1127319.6</strain>
    </source>
</reference>